<reference evidence="2 3" key="1">
    <citation type="submission" date="2018-11" db="EMBL/GenBank/DDBJ databases">
        <title>Sequencing the genomes of 1000 actinobacteria strains.</title>
        <authorList>
            <person name="Klenk H.-P."/>
        </authorList>
    </citation>
    <scope>NUCLEOTIDE SEQUENCE [LARGE SCALE GENOMIC DNA]</scope>
    <source>
        <strain evidence="2 3">DSM 44780</strain>
    </source>
</reference>
<dbReference type="EMBL" id="RJVJ01000003">
    <property type="protein sequence ID" value="ROR35763.1"/>
    <property type="molecule type" value="Genomic_DNA"/>
</dbReference>
<keyword evidence="1" id="KW-0732">Signal</keyword>
<gene>
    <name evidence="2" type="ORF">EDD39_7426</name>
</gene>
<comment type="caution">
    <text evidence="2">The sequence shown here is derived from an EMBL/GenBank/DDBJ whole genome shotgun (WGS) entry which is preliminary data.</text>
</comment>
<evidence type="ECO:0000313" key="3">
    <source>
        <dbReference type="Proteomes" id="UP000267408"/>
    </source>
</evidence>
<evidence type="ECO:0000313" key="2">
    <source>
        <dbReference type="EMBL" id="ROR35763.1"/>
    </source>
</evidence>
<name>A0A8G1UF53_9ACTN</name>
<feature type="chain" id="PRO_5038975848" evidence="1">
    <location>
        <begin position="24"/>
        <end position="57"/>
    </location>
</feature>
<sequence>MAHSIRIACTALVVAFTAGLGAAAVGSAVADHSGARRTVIASGFDWDSAHPAPPAQS</sequence>
<dbReference type="AlphaFoldDB" id="A0A8G1UF53"/>
<evidence type="ECO:0000256" key="1">
    <source>
        <dbReference type="SAM" id="SignalP"/>
    </source>
</evidence>
<feature type="signal peptide" evidence="1">
    <location>
        <begin position="1"/>
        <end position="23"/>
    </location>
</feature>
<proteinExistence type="predicted"/>
<protein>
    <submittedName>
        <fullName evidence="2">Uncharacterized protein</fullName>
    </submittedName>
</protein>
<accession>A0A8G1UF53</accession>
<organism evidence="2 3">
    <name type="scientific">Kitasatospora cineracea</name>
    <dbReference type="NCBI Taxonomy" id="88074"/>
    <lineage>
        <taxon>Bacteria</taxon>
        <taxon>Bacillati</taxon>
        <taxon>Actinomycetota</taxon>
        <taxon>Actinomycetes</taxon>
        <taxon>Kitasatosporales</taxon>
        <taxon>Streptomycetaceae</taxon>
        <taxon>Kitasatospora</taxon>
    </lineage>
</organism>
<dbReference type="Proteomes" id="UP000267408">
    <property type="component" value="Unassembled WGS sequence"/>
</dbReference>